<dbReference type="PANTHER" id="PTHR30349:SF64">
    <property type="entry name" value="PROPHAGE INTEGRASE INTD-RELATED"/>
    <property type="match status" value="1"/>
</dbReference>
<evidence type="ECO:0000259" key="2">
    <source>
        <dbReference type="PROSITE" id="PS51898"/>
    </source>
</evidence>
<dbReference type="PANTHER" id="PTHR30349">
    <property type="entry name" value="PHAGE INTEGRASE-RELATED"/>
    <property type="match status" value="1"/>
</dbReference>
<gene>
    <name evidence="3" type="ORF">AWH49_11710</name>
</gene>
<dbReference type="Gene3D" id="1.10.443.10">
    <property type="entry name" value="Intergrase catalytic core"/>
    <property type="match status" value="1"/>
</dbReference>
<dbReference type="PROSITE" id="PS51898">
    <property type="entry name" value="TYR_RECOMBINASE"/>
    <property type="match status" value="1"/>
</dbReference>
<feature type="domain" description="Tyr recombinase" evidence="2">
    <location>
        <begin position="12"/>
        <end position="216"/>
    </location>
</feature>
<comment type="caution">
    <text evidence="3">The sequence shown here is derived from an EMBL/GenBank/DDBJ whole genome shotgun (WGS) entry which is preliminary data.</text>
</comment>
<reference evidence="3 4" key="1">
    <citation type="submission" date="2016-01" db="EMBL/GenBank/DDBJ databases">
        <title>Investigation of taxonomic status of Bacillus aminovorans.</title>
        <authorList>
            <person name="Verma A."/>
            <person name="Pal Y."/>
            <person name="Krishnamurthi S."/>
        </authorList>
    </citation>
    <scope>NUCLEOTIDE SEQUENCE [LARGE SCALE GENOMIC DNA]</scope>
    <source>
        <strain evidence="3 4">DSM 1314</strain>
    </source>
</reference>
<dbReference type="GO" id="GO:0003677">
    <property type="term" value="F:DNA binding"/>
    <property type="evidence" value="ECO:0007669"/>
    <property type="project" value="InterPro"/>
</dbReference>
<accession>A0A177L781</accession>
<dbReference type="Pfam" id="PF00589">
    <property type="entry name" value="Phage_integrase"/>
    <property type="match status" value="1"/>
</dbReference>
<evidence type="ECO:0000256" key="1">
    <source>
        <dbReference type="ARBA" id="ARBA00023172"/>
    </source>
</evidence>
<dbReference type="AlphaFoldDB" id="A0A177L781"/>
<dbReference type="InterPro" id="IPR050090">
    <property type="entry name" value="Tyrosine_recombinase_XerCD"/>
</dbReference>
<dbReference type="GO" id="GO:0015074">
    <property type="term" value="P:DNA integration"/>
    <property type="evidence" value="ECO:0007669"/>
    <property type="project" value="InterPro"/>
</dbReference>
<dbReference type="InterPro" id="IPR013762">
    <property type="entry name" value="Integrase-like_cat_sf"/>
</dbReference>
<dbReference type="RefSeq" id="WP_063965182.1">
    <property type="nucleotide sequence ID" value="NZ_JBCNAN010000017.1"/>
</dbReference>
<dbReference type="InterPro" id="IPR002104">
    <property type="entry name" value="Integrase_catalytic"/>
</dbReference>
<dbReference type="InterPro" id="IPR011010">
    <property type="entry name" value="DNA_brk_join_enz"/>
</dbReference>
<name>A0A177L781_9BACI</name>
<dbReference type="SUPFAM" id="SSF56349">
    <property type="entry name" value="DNA breaking-rejoining enzymes"/>
    <property type="match status" value="1"/>
</dbReference>
<dbReference type="EMBL" id="LQWY01000016">
    <property type="protein sequence ID" value="OAH61609.1"/>
    <property type="molecule type" value="Genomic_DNA"/>
</dbReference>
<evidence type="ECO:0000313" key="3">
    <source>
        <dbReference type="EMBL" id="OAH61609.1"/>
    </source>
</evidence>
<sequence>MPKKMNAPEEDETLNFYTKDQLIHFLKCLEQEYNFKIYSFFRLLAFSGIRKREALALALTWNDVNFKEKEIRVNKALARGENNRLYVKTTKTKASVRTIQMDEKTMEILLEWRAKQKIDYFKLGFNTLQPQQLLFSNANNELLQPTKTRKWILQIQKKYNLELITTQGLRHTHCSLFFEAGATIKEVQERLVHSDIQTTMNIYAHVTEKAKEEAIQRFSDYMNF</sequence>
<keyword evidence="4" id="KW-1185">Reference proteome</keyword>
<dbReference type="GO" id="GO:0006310">
    <property type="term" value="P:DNA recombination"/>
    <property type="evidence" value="ECO:0007669"/>
    <property type="project" value="UniProtKB-KW"/>
</dbReference>
<dbReference type="CDD" id="cd01189">
    <property type="entry name" value="INT_ICEBs1_C_like"/>
    <property type="match status" value="1"/>
</dbReference>
<evidence type="ECO:0000313" key="4">
    <source>
        <dbReference type="Proteomes" id="UP000076935"/>
    </source>
</evidence>
<keyword evidence="1" id="KW-0233">DNA recombination</keyword>
<dbReference type="Proteomes" id="UP000076935">
    <property type="component" value="Unassembled WGS sequence"/>
</dbReference>
<organism evidence="3 4">
    <name type="scientific">Domibacillus aminovorans</name>
    <dbReference type="NCBI Taxonomy" id="29332"/>
    <lineage>
        <taxon>Bacteria</taxon>
        <taxon>Bacillati</taxon>
        <taxon>Bacillota</taxon>
        <taxon>Bacilli</taxon>
        <taxon>Bacillales</taxon>
        <taxon>Bacillaceae</taxon>
        <taxon>Domibacillus</taxon>
    </lineage>
</organism>
<protein>
    <recommendedName>
        <fullName evidence="2">Tyr recombinase domain-containing protein</fullName>
    </recommendedName>
</protein>
<proteinExistence type="predicted"/>